<comment type="similarity">
    <text evidence="2">Belongs to the SusD family.</text>
</comment>
<reference evidence="9 11" key="2">
    <citation type="submission" date="2019-03" db="EMBL/GenBank/DDBJ databases">
        <title>Diversity of the mouse oral microbiome.</title>
        <authorList>
            <person name="Joseph S."/>
            <person name="Aduse-Opoku J."/>
            <person name="Curtis M."/>
            <person name="Wade W."/>
            <person name="Hashim A."/>
        </authorList>
    </citation>
    <scope>NUCLEOTIDE SEQUENCE [LARGE SCALE GENOMIC DNA]</scope>
    <source>
        <strain evidence="9 11">P2318</strain>
    </source>
</reference>
<protein>
    <submittedName>
        <fullName evidence="8">RagB/SusD family nutrient uptake outer membrane protein</fullName>
    </submittedName>
</protein>
<evidence type="ECO:0000259" key="6">
    <source>
        <dbReference type="Pfam" id="PF07980"/>
    </source>
</evidence>
<proteinExistence type="inferred from homology"/>
<keyword evidence="4" id="KW-0472">Membrane</keyword>
<dbReference type="EMBL" id="SPPV01000003">
    <property type="protein sequence ID" value="TFU52196.1"/>
    <property type="molecule type" value="Genomic_DNA"/>
</dbReference>
<dbReference type="InterPro" id="IPR011990">
    <property type="entry name" value="TPR-like_helical_dom_sf"/>
</dbReference>
<evidence type="ECO:0000313" key="10">
    <source>
        <dbReference type="Proteomes" id="UP000267159"/>
    </source>
</evidence>
<evidence type="ECO:0000256" key="4">
    <source>
        <dbReference type="ARBA" id="ARBA00023136"/>
    </source>
</evidence>
<dbReference type="OrthoDB" id="691231at2"/>
<organism evidence="8 10">
    <name type="scientific">Bacteroides acidifaciens</name>
    <dbReference type="NCBI Taxonomy" id="85831"/>
    <lineage>
        <taxon>Bacteria</taxon>
        <taxon>Pseudomonadati</taxon>
        <taxon>Bacteroidota</taxon>
        <taxon>Bacteroidia</taxon>
        <taxon>Bacteroidales</taxon>
        <taxon>Bacteroidaceae</taxon>
        <taxon>Bacteroides</taxon>
    </lineage>
</organism>
<keyword evidence="3" id="KW-0732">Signal</keyword>
<evidence type="ECO:0000313" key="8">
    <source>
        <dbReference type="EMBL" id="RLT79056.1"/>
    </source>
</evidence>
<evidence type="ECO:0000259" key="7">
    <source>
        <dbReference type="Pfam" id="PF14322"/>
    </source>
</evidence>
<evidence type="ECO:0000256" key="1">
    <source>
        <dbReference type="ARBA" id="ARBA00004442"/>
    </source>
</evidence>
<dbReference type="Pfam" id="PF14322">
    <property type="entry name" value="SusD-like_3"/>
    <property type="match status" value="1"/>
</dbReference>
<dbReference type="InterPro" id="IPR033985">
    <property type="entry name" value="SusD-like_N"/>
</dbReference>
<gene>
    <name evidence="8" type="ORF">D7Y07_15730</name>
    <name evidence="9" type="ORF">E4T97_02010</name>
</gene>
<keyword evidence="5" id="KW-0998">Cell outer membrane</keyword>
<dbReference type="InterPro" id="IPR012944">
    <property type="entry name" value="SusD_RagB_dom"/>
</dbReference>
<dbReference type="Proteomes" id="UP000298073">
    <property type="component" value="Unassembled WGS sequence"/>
</dbReference>
<evidence type="ECO:0000313" key="9">
    <source>
        <dbReference type="EMBL" id="TFU52196.1"/>
    </source>
</evidence>
<dbReference type="PROSITE" id="PS51257">
    <property type="entry name" value="PROKAR_LIPOPROTEIN"/>
    <property type="match status" value="1"/>
</dbReference>
<accession>A0A3L7Z3J1</accession>
<dbReference type="Pfam" id="PF07980">
    <property type="entry name" value="SusD_RagB"/>
    <property type="match status" value="1"/>
</dbReference>
<dbReference type="Gene3D" id="1.25.40.390">
    <property type="match status" value="1"/>
</dbReference>
<dbReference type="GO" id="GO:0009279">
    <property type="term" value="C:cell outer membrane"/>
    <property type="evidence" value="ECO:0007669"/>
    <property type="project" value="UniProtKB-SubCell"/>
</dbReference>
<reference evidence="8 10" key="1">
    <citation type="submission" date="2018-09" db="EMBL/GenBank/DDBJ databases">
        <title>Murine metabolic-syndrome-specific gut microbial biobank.</title>
        <authorList>
            <person name="Liu C."/>
        </authorList>
    </citation>
    <scope>NUCLEOTIDE SEQUENCE [LARGE SCALE GENOMIC DNA]</scope>
    <source>
        <strain evidence="8 10">0.1X-D8-26</strain>
    </source>
</reference>
<evidence type="ECO:0000256" key="5">
    <source>
        <dbReference type="ARBA" id="ARBA00023237"/>
    </source>
</evidence>
<name>A0A3L7Z3J1_9BACE</name>
<feature type="domain" description="SusD-like N-terminal" evidence="7">
    <location>
        <begin position="23"/>
        <end position="232"/>
    </location>
</feature>
<evidence type="ECO:0000313" key="11">
    <source>
        <dbReference type="Proteomes" id="UP000298073"/>
    </source>
</evidence>
<dbReference type="RefSeq" id="WP_121765981.1">
    <property type="nucleotide sequence ID" value="NZ_CABIXU010000011.1"/>
</dbReference>
<comment type="caution">
    <text evidence="8">The sequence shown here is derived from an EMBL/GenBank/DDBJ whole genome shotgun (WGS) entry which is preliminary data.</text>
</comment>
<evidence type="ECO:0000256" key="3">
    <source>
        <dbReference type="ARBA" id="ARBA00022729"/>
    </source>
</evidence>
<dbReference type="EMBL" id="RAZM01000066">
    <property type="protein sequence ID" value="RLT79056.1"/>
    <property type="molecule type" value="Genomic_DNA"/>
</dbReference>
<dbReference type="AlphaFoldDB" id="A0A3L7Z3J1"/>
<evidence type="ECO:0000256" key="2">
    <source>
        <dbReference type="ARBA" id="ARBA00006275"/>
    </source>
</evidence>
<comment type="subcellular location">
    <subcellularLocation>
        <location evidence="1">Cell outer membrane</location>
    </subcellularLocation>
</comment>
<sequence length="557" mass="64272">MKKIILKYYVVGLLVGSLTGCDFIDCDESSDYKKEDIFVSYERTKQMATHVYSFLPNGFCNIDGAMLDAATDDAVHVYRTSKIQRFVDGTWGANSVVDDVWSHFYEGIRAANLYLKEAEGLTFEDWKFNDNYEAWMKSFEYYKHEVRFLRAYYYFELIKRYRNVPLVDKVLSPEEANLVEPVSFEKVAKFILDECDELKNILPANFSNGFMDKETGRITRGAAMALASRLKLYLASPLYSSDSPEKWKDAADAAYEIIGQVSALGYGLSKYADLFDEDNNKEKEVILARPVGESGSFEQSNFPMGVQGGKTSTCPTENLVSAYEMKADGTPFDWENETMRKTPYTGRDPRLAMTIAYNGMEWPKTALQIWEGGANGLPLNNATVTGYYLKKYVNNDISFESGATVTKKHHNWILFRYGEILLNYAEAMANAFSPSYKDGDKYPISALDAVNELRRRSDVDMPSYPDNISKEDFIKRLKNERRVELAFEGHRFWDVRRWKELDKTTEIYKVQVRKDGTNMLYDKQLYDKRVVRDCMYFYPISNSERFKNTNLIQNEGW</sequence>
<feature type="domain" description="RagB/SusD" evidence="6">
    <location>
        <begin position="300"/>
        <end position="557"/>
    </location>
</feature>
<dbReference type="SUPFAM" id="SSF48452">
    <property type="entry name" value="TPR-like"/>
    <property type="match status" value="1"/>
</dbReference>
<dbReference type="Proteomes" id="UP000267159">
    <property type="component" value="Unassembled WGS sequence"/>
</dbReference>